<comment type="cofactor">
    <cofactor evidence="1">
        <name>heme</name>
        <dbReference type="ChEBI" id="CHEBI:30413"/>
    </cofactor>
</comment>
<dbReference type="Gene3D" id="1.10.630.10">
    <property type="entry name" value="Cytochrome P450"/>
    <property type="match status" value="1"/>
</dbReference>
<evidence type="ECO:0000256" key="1">
    <source>
        <dbReference type="ARBA" id="ARBA00001971"/>
    </source>
</evidence>
<dbReference type="PRINTS" id="PR00463">
    <property type="entry name" value="EP450I"/>
</dbReference>
<dbReference type="EMBL" id="JAUFPT010000058">
    <property type="protein sequence ID" value="MDN3572436.1"/>
    <property type="molecule type" value="Genomic_DNA"/>
</dbReference>
<keyword evidence="3" id="KW-0479">Metal-binding</keyword>
<dbReference type="InterPro" id="IPR036396">
    <property type="entry name" value="Cyt_P450_sf"/>
</dbReference>
<comment type="similarity">
    <text evidence="2 3">Belongs to the cytochrome P450 family.</text>
</comment>
<dbReference type="PRINTS" id="PR00385">
    <property type="entry name" value="P450"/>
</dbReference>
<dbReference type="InterPro" id="IPR017972">
    <property type="entry name" value="Cyt_P450_CS"/>
</dbReference>
<evidence type="ECO:0000256" key="3">
    <source>
        <dbReference type="RuleBase" id="RU000461"/>
    </source>
</evidence>
<dbReference type="InterPro" id="IPR001128">
    <property type="entry name" value="Cyt_P450"/>
</dbReference>
<organism evidence="4 5">
    <name type="scientific">Methylobacterium longum</name>
    <dbReference type="NCBI Taxonomy" id="767694"/>
    <lineage>
        <taxon>Bacteria</taxon>
        <taxon>Pseudomonadati</taxon>
        <taxon>Pseudomonadota</taxon>
        <taxon>Alphaproteobacteria</taxon>
        <taxon>Hyphomicrobiales</taxon>
        <taxon>Methylobacteriaceae</taxon>
        <taxon>Methylobacterium</taxon>
    </lineage>
</organism>
<dbReference type="InterPro" id="IPR050121">
    <property type="entry name" value="Cytochrome_P450_monoxygenase"/>
</dbReference>
<evidence type="ECO:0000313" key="4">
    <source>
        <dbReference type="EMBL" id="MDN3572436.1"/>
    </source>
</evidence>
<sequence length="478" mass="52545">MPTFSDAIETPAQTTGRLADLPRVVPPHRVPPERELPIPAYLRSIRDNSLTGFPRRAFEELVTRRGLLGRSSFVLSDPEAIRRVLVENQANYARTTGTTRILRPILGDGLLISEGSAWRHQRRTLAPAFTPRAIDGLVPHIAAAVEKGLDDIAAEAAAGPVDLFTSFYRLALEIAGRAMFSVGMDAHGTDLRAFIAEYAERMGRPHLLDIVMPPGWPVPLDWSRSRFRRRWIPFLDRIIAARQASDRHDTGSGDLLDLLATARNPDTGAAFTPEALRDQVATMILAGHETTAGTLFWAAYLLALAPDLQERVAAEARGADLADPTGCQSDGRLPLTRAVIDETLRLYPAAFVVVRRALGPDTVAGHAVKRNDVVMVSPWVLHRHRSLWSDPEAFDPGRFLPGAPPPPRFAYLPFGAGPRVCIGAQFALSEAVLSLARLLARFRIVLDSREPVLPQAVVTTQPDRHPLFRLIPRDEVSP</sequence>
<keyword evidence="5" id="KW-1185">Reference proteome</keyword>
<dbReference type="Proteomes" id="UP001244297">
    <property type="component" value="Unassembled WGS sequence"/>
</dbReference>
<keyword evidence="3" id="KW-0503">Monooxygenase</keyword>
<evidence type="ECO:0000256" key="2">
    <source>
        <dbReference type="ARBA" id="ARBA00010617"/>
    </source>
</evidence>
<name>A0ABT8ARF3_9HYPH</name>
<dbReference type="PROSITE" id="PS00086">
    <property type="entry name" value="CYTOCHROME_P450"/>
    <property type="match status" value="1"/>
</dbReference>
<reference evidence="5" key="1">
    <citation type="journal article" date="2019" name="Int. J. Syst. Evol. Microbiol.">
        <title>The Global Catalogue of Microorganisms (GCM) 10K type strain sequencing project: providing services to taxonomists for standard genome sequencing and annotation.</title>
        <authorList>
            <consortium name="The Broad Institute Genomics Platform"/>
            <consortium name="The Broad Institute Genome Sequencing Center for Infectious Disease"/>
            <person name="Wu L."/>
            <person name="Ma J."/>
        </authorList>
    </citation>
    <scope>NUCLEOTIDE SEQUENCE [LARGE SCALE GENOMIC DNA]</scope>
    <source>
        <strain evidence="5">CECT 7806</strain>
    </source>
</reference>
<accession>A0ABT8ARF3</accession>
<dbReference type="SUPFAM" id="SSF48264">
    <property type="entry name" value="Cytochrome P450"/>
    <property type="match status" value="1"/>
</dbReference>
<dbReference type="Pfam" id="PF00067">
    <property type="entry name" value="p450"/>
    <property type="match status" value="1"/>
</dbReference>
<evidence type="ECO:0000313" key="5">
    <source>
        <dbReference type="Proteomes" id="UP001244297"/>
    </source>
</evidence>
<keyword evidence="3" id="KW-0349">Heme</keyword>
<dbReference type="InterPro" id="IPR002401">
    <property type="entry name" value="Cyt_P450_E_grp-I"/>
</dbReference>
<keyword evidence="3" id="KW-0408">Iron</keyword>
<comment type="caution">
    <text evidence="4">The sequence shown here is derived from an EMBL/GenBank/DDBJ whole genome shotgun (WGS) entry which is preliminary data.</text>
</comment>
<protein>
    <submittedName>
        <fullName evidence="4">Cytochrome P450</fullName>
    </submittedName>
</protein>
<proteinExistence type="inferred from homology"/>
<dbReference type="RefSeq" id="WP_238284988.1">
    <property type="nucleotide sequence ID" value="NZ_BPQS01000002.1"/>
</dbReference>
<gene>
    <name evidence="4" type="ORF">QWZ18_17615</name>
</gene>
<dbReference type="PANTHER" id="PTHR24305">
    <property type="entry name" value="CYTOCHROME P450"/>
    <property type="match status" value="1"/>
</dbReference>
<keyword evidence="3" id="KW-0560">Oxidoreductase</keyword>
<dbReference type="PANTHER" id="PTHR24305:SF166">
    <property type="entry name" value="CYTOCHROME P450 12A4, MITOCHONDRIAL-RELATED"/>
    <property type="match status" value="1"/>
</dbReference>